<evidence type="ECO:0000256" key="1">
    <source>
        <dbReference type="SAM" id="MobiDB-lite"/>
    </source>
</evidence>
<feature type="compositionally biased region" description="Low complexity" evidence="1">
    <location>
        <begin position="91"/>
        <end position="109"/>
    </location>
</feature>
<name>A0A5B7BBY3_DAVIN</name>
<feature type="region of interest" description="Disordered" evidence="1">
    <location>
        <begin position="42"/>
        <end position="62"/>
    </location>
</feature>
<dbReference type="EMBL" id="GHES01035496">
    <property type="protein sequence ID" value="MPA66055.1"/>
    <property type="molecule type" value="Transcribed_RNA"/>
</dbReference>
<dbReference type="PANTHER" id="PTHR47602">
    <property type="entry name" value="F-BOX PROTEIN SKIP22"/>
    <property type="match status" value="1"/>
</dbReference>
<dbReference type="InterPro" id="IPR001810">
    <property type="entry name" value="F-box_dom"/>
</dbReference>
<dbReference type="Gene3D" id="1.20.1280.50">
    <property type="match status" value="1"/>
</dbReference>
<reference evidence="3" key="1">
    <citation type="submission" date="2019-08" db="EMBL/GenBank/DDBJ databases">
        <title>Reference gene set and small RNA set construction with multiple tissues from Davidia involucrata Baill.</title>
        <authorList>
            <person name="Yang H."/>
            <person name="Zhou C."/>
            <person name="Li G."/>
            <person name="Wang J."/>
            <person name="Gao P."/>
            <person name="Wang M."/>
            <person name="Wang R."/>
            <person name="Zhao Y."/>
        </authorList>
    </citation>
    <scope>NUCLEOTIDE SEQUENCE</scope>
    <source>
        <tissue evidence="3">Mixed with DoveR01_LX</tissue>
    </source>
</reference>
<dbReference type="PANTHER" id="PTHR47602:SF2">
    <property type="entry name" value="F-BOX PROTEIN SKIP22"/>
    <property type="match status" value="1"/>
</dbReference>
<gene>
    <name evidence="3" type="ORF">Din_035496</name>
</gene>
<dbReference type="Pfam" id="PF12937">
    <property type="entry name" value="F-box-like"/>
    <property type="match status" value="1"/>
</dbReference>
<dbReference type="CDD" id="cd22165">
    <property type="entry name" value="F-box_AtSKIP22-like"/>
    <property type="match status" value="1"/>
</dbReference>
<dbReference type="Gene3D" id="3.40.1000.30">
    <property type="match status" value="1"/>
</dbReference>
<dbReference type="AlphaFoldDB" id="A0A5B7BBY3"/>
<dbReference type="InterPro" id="IPR036047">
    <property type="entry name" value="F-box-like_dom_sf"/>
</dbReference>
<feature type="domain" description="F-box" evidence="2">
    <location>
        <begin position="341"/>
        <end position="387"/>
    </location>
</feature>
<evidence type="ECO:0000313" key="3">
    <source>
        <dbReference type="EMBL" id="MPA66055.1"/>
    </source>
</evidence>
<feature type="compositionally biased region" description="Polar residues" evidence="1">
    <location>
        <begin position="110"/>
        <end position="119"/>
    </location>
</feature>
<sequence length="495" mass="55151">MKLRLRSVETKETLRIEVPATCSILHLKEVISQRIASSSSSSIHLSLNRKDELRGSSPEDTLQTLGVTSGDLIFYTLNPNEFSSQTLMVLSQTPQEPKSEQQQPQISQETLPNSQKEQSLVVNTQKEETLNSDPTIGMSAIENMDVDADGSVVGVGKLFSVPCFLRKVFAKELVDGDGRDHKLLVIAAHAVLIESGFVAFDSVSKMVVDGFHLADEWPSSVFTMSLWYTLPEIISNGCSEINGIETVVLRFQSLGKFFNIFGSLPENGSGVYRVSLNENRLVPFLNVVWANCDSVDEMNGKDWCSDVSAEREVFEFWKIVKDRIALPLLIDLCDRAGLPPPPSFMRLPTDLKLKILESLPGADLAKVGCVCSELLYLSSNDDLWKKKFVEKFGNAEGSEEGSHWKEKFAKSWESRKRRKMTRILFHRSPNADIPFFMRARTDPNPLGVPGIIGGDHDRFPALGISFPPGQRGRTFPHFPGRRNFLPHCHLGGPDA</sequence>
<accession>A0A5B7BBY3</accession>
<organism evidence="3">
    <name type="scientific">Davidia involucrata</name>
    <name type="common">Dove tree</name>
    <dbReference type="NCBI Taxonomy" id="16924"/>
    <lineage>
        <taxon>Eukaryota</taxon>
        <taxon>Viridiplantae</taxon>
        <taxon>Streptophyta</taxon>
        <taxon>Embryophyta</taxon>
        <taxon>Tracheophyta</taxon>
        <taxon>Spermatophyta</taxon>
        <taxon>Magnoliopsida</taxon>
        <taxon>eudicotyledons</taxon>
        <taxon>Gunneridae</taxon>
        <taxon>Pentapetalae</taxon>
        <taxon>asterids</taxon>
        <taxon>Cornales</taxon>
        <taxon>Nyssaceae</taxon>
        <taxon>Davidia</taxon>
    </lineage>
</organism>
<dbReference type="Gene3D" id="3.10.20.90">
    <property type="entry name" value="Phosphatidylinositol 3-kinase Catalytic Subunit, Chain A, domain 1"/>
    <property type="match status" value="1"/>
</dbReference>
<evidence type="ECO:0000259" key="2">
    <source>
        <dbReference type="PROSITE" id="PS50181"/>
    </source>
</evidence>
<protein>
    <recommendedName>
        <fullName evidence="2">F-box domain-containing protein</fullName>
    </recommendedName>
</protein>
<dbReference type="SMART" id="SM00256">
    <property type="entry name" value="FBOX"/>
    <property type="match status" value="1"/>
</dbReference>
<dbReference type="PROSITE" id="PS50181">
    <property type="entry name" value="FBOX"/>
    <property type="match status" value="1"/>
</dbReference>
<proteinExistence type="predicted"/>
<dbReference type="SUPFAM" id="SSF81383">
    <property type="entry name" value="F-box domain"/>
    <property type="match status" value="1"/>
</dbReference>
<feature type="region of interest" description="Disordered" evidence="1">
    <location>
        <begin position="91"/>
        <end position="119"/>
    </location>
</feature>